<keyword evidence="2" id="KW-1185">Reference proteome</keyword>
<dbReference type="Proteomes" id="UP001257914">
    <property type="component" value="Unassembled WGS sequence"/>
</dbReference>
<evidence type="ECO:0000313" key="1">
    <source>
        <dbReference type="EMBL" id="MDU0114016.1"/>
    </source>
</evidence>
<name>A0ABU3R2V8_9GAMM</name>
<proteinExistence type="predicted"/>
<comment type="caution">
    <text evidence="1">The sequence shown here is derived from an EMBL/GenBank/DDBJ whole genome shotgun (WGS) entry which is preliminary data.</text>
</comment>
<accession>A0ABU3R2V8</accession>
<gene>
    <name evidence="1" type="ORF">RT723_13605</name>
</gene>
<dbReference type="RefSeq" id="WP_315947603.1">
    <property type="nucleotide sequence ID" value="NZ_JAWCUA010000010.1"/>
</dbReference>
<reference evidence="1 2" key="1">
    <citation type="submission" date="2023-10" db="EMBL/GenBank/DDBJ databases">
        <title>Psychrosphaera aquimaarina strain SW33 isolated from seawater.</title>
        <authorList>
            <person name="Bayburt H."/>
            <person name="Kim J.M."/>
            <person name="Choi B.J."/>
            <person name="Jeon C.O."/>
        </authorList>
    </citation>
    <scope>NUCLEOTIDE SEQUENCE [LARGE SCALE GENOMIC DNA]</scope>
    <source>
        <strain evidence="1 2">KCTC 52743</strain>
    </source>
</reference>
<evidence type="ECO:0008006" key="3">
    <source>
        <dbReference type="Google" id="ProtNLM"/>
    </source>
</evidence>
<organism evidence="1 2">
    <name type="scientific">Psychrosphaera aquimarina</name>
    <dbReference type="NCBI Taxonomy" id="2044854"/>
    <lineage>
        <taxon>Bacteria</taxon>
        <taxon>Pseudomonadati</taxon>
        <taxon>Pseudomonadota</taxon>
        <taxon>Gammaproteobacteria</taxon>
        <taxon>Alteromonadales</taxon>
        <taxon>Pseudoalteromonadaceae</taxon>
        <taxon>Psychrosphaera</taxon>
    </lineage>
</organism>
<protein>
    <recommendedName>
        <fullName evidence="3">DUF4435 domain-containing protein</fullName>
    </recommendedName>
</protein>
<sequence length="48" mass="5472">MSPQDMRLELHKAVIKAVMTRRSLVVVEGKEDLKTYISLANKIKKSSK</sequence>
<dbReference type="EMBL" id="JAWCUA010000010">
    <property type="protein sequence ID" value="MDU0114016.1"/>
    <property type="molecule type" value="Genomic_DNA"/>
</dbReference>
<evidence type="ECO:0000313" key="2">
    <source>
        <dbReference type="Proteomes" id="UP001257914"/>
    </source>
</evidence>